<keyword evidence="2" id="KW-1185">Reference proteome</keyword>
<protein>
    <submittedName>
        <fullName evidence="1">Uncharacterized protein</fullName>
    </submittedName>
</protein>
<organism evidence="1 2">
    <name type="scientific">Botryotinia calthae</name>
    <dbReference type="NCBI Taxonomy" id="38488"/>
    <lineage>
        <taxon>Eukaryota</taxon>
        <taxon>Fungi</taxon>
        <taxon>Dikarya</taxon>
        <taxon>Ascomycota</taxon>
        <taxon>Pezizomycotina</taxon>
        <taxon>Leotiomycetes</taxon>
        <taxon>Helotiales</taxon>
        <taxon>Sclerotiniaceae</taxon>
        <taxon>Botryotinia</taxon>
    </lineage>
</organism>
<evidence type="ECO:0000313" key="2">
    <source>
        <dbReference type="Proteomes" id="UP000297299"/>
    </source>
</evidence>
<accession>A0A4Y8CI90</accession>
<dbReference type="EMBL" id="PHWZ01000828">
    <property type="protein sequence ID" value="TEY30976.1"/>
    <property type="molecule type" value="Genomic_DNA"/>
</dbReference>
<dbReference type="AlphaFoldDB" id="A0A4Y8CI90"/>
<gene>
    <name evidence="1" type="ORF">BOTCAL_0832g00030</name>
</gene>
<sequence>MTGRPTCRKCLAFLPLKRFIERISIEHKHGMRYATVKHEPRLPLWVAGPSNGLAQDGTPMSLVVPVNAFGYKWVLVFNEDHPNEMRASVFEWSFAVLRRILSSVVEDNWDLVE</sequence>
<dbReference type="Proteomes" id="UP000297299">
    <property type="component" value="Unassembled WGS sequence"/>
</dbReference>
<evidence type="ECO:0000313" key="1">
    <source>
        <dbReference type="EMBL" id="TEY30976.1"/>
    </source>
</evidence>
<reference evidence="1 2" key="1">
    <citation type="submission" date="2017-11" db="EMBL/GenBank/DDBJ databases">
        <title>Comparative genomics of Botrytis spp.</title>
        <authorList>
            <person name="Valero-Jimenez C.A."/>
            <person name="Tapia P."/>
            <person name="Veloso J."/>
            <person name="Silva-Moreno E."/>
            <person name="Staats M."/>
            <person name="Valdes J.H."/>
            <person name="Van Kan J.A.L."/>
        </authorList>
    </citation>
    <scope>NUCLEOTIDE SEQUENCE [LARGE SCALE GENOMIC DNA]</scope>
    <source>
        <strain evidence="1 2">MUCL2830</strain>
    </source>
</reference>
<proteinExistence type="predicted"/>
<name>A0A4Y8CI90_9HELO</name>
<comment type="caution">
    <text evidence="1">The sequence shown here is derived from an EMBL/GenBank/DDBJ whole genome shotgun (WGS) entry which is preliminary data.</text>
</comment>